<reference evidence="4" key="1">
    <citation type="submission" date="2022-05" db="EMBL/GenBank/DDBJ databases">
        <authorList>
            <person name="Tuo L."/>
        </authorList>
    </citation>
    <scope>NUCLEOTIDE SEQUENCE</scope>
    <source>
        <strain evidence="4">BSK12Z-4</strain>
    </source>
</reference>
<accession>A0A9X2IDI3</accession>
<dbReference type="Pfam" id="PF13559">
    <property type="entry name" value="DUF4129"/>
    <property type="match status" value="1"/>
</dbReference>
<evidence type="ECO:0000259" key="3">
    <source>
        <dbReference type="Pfam" id="PF13559"/>
    </source>
</evidence>
<evidence type="ECO:0000256" key="1">
    <source>
        <dbReference type="SAM" id="MobiDB-lite"/>
    </source>
</evidence>
<dbReference type="Proteomes" id="UP001139485">
    <property type="component" value="Unassembled WGS sequence"/>
</dbReference>
<keyword evidence="2" id="KW-1133">Transmembrane helix</keyword>
<keyword evidence="2" id="KW-0472">Membrane</keyword>
<feature type="region of interest" description="Disordered" evidence="1">
    <location>
        <begin position="44"/>
        <end position="78"/>
    </location>
</feature>
<gene>
    <name evidence="4" type="ORF">M8330_01965</name>
</gene>
<name>A0A9X2IDI3_9ACTN</name>
<protein>
    <submittedName>
        <fullName evidence="4">DUF4129 domain-containing protein</fullName>
    </submittedName>
</protein>
<organism evidence="4 5">
    <name type="scientific">Nocardioides bruguierae</name>
    <dbReference type="NCBI Taxonomy" id="2945102"/>
    <lineage>
        <taxon>Bacteria</taxon>
        <taxon>Bacillati</taxon>
        <taxon>Actinomycetota</taxon>
        <taxon>Actinomycetes</taxon>
        <taxon>Propionibacteriales</taxon>
        <taxon>Nocardioidaceae</taxon>
        <taxon>Nocardioides</taxon>
    </lineage>
</organism>
<dbReference type="InterPro" id="IPR025403">
    <property type="entry name" value="TgpA-like_C"/>
</dbReference>
<evidence type="ECO:0000256" key="2">
    <source>
        <dbReference type="SAM" id="Phobius"/>
    </source>
</evidence>
<feature type="transmembrane region" description="Helical" evidence="2">
    <location>
        <begin position="84"/>
        <end position="110"/>
    </location>
</feature>
<dbReference type="AlphaFoldDB" id="A0A9X2IDI3"/>
<keyword evidence="2" id="KW-0812">Transmembrane</keyword>
<dbReference type="RefSeq" id="WP_250825959.1">
    <property type="nucleotide sequence ID" value="NZ_JAMOIL010000001.1"/>
</dbReference>
<dbReference type="EMBL" id="JAMOIL010000001">
    <property type="protein sequence ID" value="MCM0619058.1"/>
    <property type="molecule type" value="Genomic_DNA"/>
</dbReference>
<comment type="caution">
    <text evidence="4">The sequence shown here is derived from an EMBL/GenBank/DDBJ whole genome shotgun (WGS) entry which is preliminary data.</text>
</comment>
<feature type="domain" description="Protein-glutamine gamma-glutamyltransferase-like C-terminal" evidence="3">
    <location>
        <begin position="170"/>
        <end position="235"/>
    </location>
</feature>
<evidence type="ECO:0000313" key="5">
    <source>
        <dbReference type="Proteomes" id="UP001139485"/>
    </source>
</evidence>
<evidence type="ECO:0000313" key="4">
    <source>
        <dbReference type="EMBL" id="MCM0619058.1"/>
    </source>
</evidence>
<sequence length="261" mass="27408">MSETPVRAPSRPRARRRVVVGLAAGLGALLLLAVLVGTASGPVSLMEGTGPTRVEITRSPDQQEQPVPPPPSPDEVTRDQARPFGWVAVGVLAGSAFGIGMFLLALWAVLRDRHAYSAGRPAPLDRHAGLDDGLDEDEALERARAALVGDHDARVSAVLAGDARGAVLEAWSRVEAAVAAAGVPRQEWQTTTELAESVLDRLGVDEEHLRGLAGLYLRARWSTEEVGEGARAAALVHLQGVQDSLSSGRARRGRGGVDGAP</sequence>
<proteinExistence type="predicted"/>
<keyword evidence="5" id="KW-1185">Reference proteome</keyword>